<evidence type="ECO:0000313" key="3">
    <source>
        <dbReference type="Proteomes" id="UP000603453"/>
    </source>
</evidence>
<keyword evidence="3" id="KW-1185">Reference proteome</keyword>
<sequence>MPSLTRNIPRSTRNNSESYYPTTEDTQYFDFRSEARTFVLNKDEIIEPYRMANGNTGWGTRVPTEGERNLEAQYTVSAIAAWNYMICDIKLFDYQEPKRCELNGCVKYDTVYHREDRDQLYYQCDGNFQGDIQVPNEGHFDVIKRSVTLHSFWYNPVNDESEAQTERRRTNEARQFDAWVAHRRTAEQPAEEREEDSADEADADVEALYFTENSARGQSNTVPNSATPRREPRNNRNTDVSSTEKPPVRGRGRPRGVRRNRGRPSNACRSTAQTGTSSNNLETPRRQSNRTSTGRN</sequence>
<feature type="compositionally biased region" description="Basic residues" evidence="1">
    <location>
        <begin position="248"/>
        <end position="262"/>
    </location>
</feature>
<evidence type="ECO:0000313" key="2">
    <source>
        <dbReference type="EMBL" id="KAG2193045.1"/>
    </source>
</evidence>
<feature type="compositionally biased region" description="Basic and acidic residues" evidence="1">
    <location>
        <begin position="164"/>
        <end position="175"/>
    </location>
</feature>
<comment type="caution">
    <text evidence="2">The sequence shown here is derived from an EMBL/GenBank/DDBJ whole genome shotgun (WGS) entry which is preliminary data.</text>
</comment>
<name>A0A8H7QJ70_9FUNG</name>
<feature type="region of interest" description="Disordered" evidence="1">
    <location>
        <begin position="160"/>
        <end position="296"/>
    </location>
</feature>
<accession>A0A8H7QJ70</accession>
<feature type="compositionally biased region" description="Polar residues" evidence="1">
    <location>
        <begin position="267"/>
        <end position="282"/>
    </location>
</feature>
<gene>
    <name evidence="2" type="ORF">INT47_009295</name>
</gene>
<feature type="compositionally biased region" description="Polar residues" evidence="1">
    <location>
        <begin position="211"/>
        <end position="227"/>
    </location>
</feature>
<protein>
    <submittedName>
        <fullName evidence="2">Uncharacterized protein</fullName>
    </submittedName>
</protein>
<dbReference type="Proteomes" id="UP000603453">
    <property type="component" value="Unassembled WGS sequence"/>
</dbReference>
<evidence type="ECO:0000256" key="1">
    <source>
        <dbReference type="SAM" id="MobiDB-lite"/>
    </source>
</evidence>
<dbReference type="EMBL" id="JAEPRD010000252">
    <property type="protein sequence ID" value="KAG2193045.1"/>
    <property type="molecule type" value="Genomic_DNA"/>
</dbReference>
<dbReference type="AlphaFoldDB" id="A0A8H7QJ70"/>
<feature type="region of interest" description="Disordered" evidence="1">
    <location>
        <begin position="1"/>
        <end position="21"/>
    </location>
</feature>
<reference evidence="2" key="1">
    <citation type="submission" date="2020-12" db="EMBL/GenBank/DDBJ databases">
        <title>Metabolic potential, ecology and presence of endohyphal bacteria is reflected in genomic diversity of Mucoromycotina.</title>
        <authorList>
            <person name="Muszewska A."/>
            <person name="Okrasinska A."/>
            <person name="Steczkiewicz K."/>
            <person name="Drgas O."/>
            <person name="Orlowska M."/>
            <person name="Perlinska-Lenart U."/>
            <person name="Aleksandrzak-Piekarczyk T."/>
            <person name="Szatraj K."/>
            <person name="Zielenkiewicz U."/>
            <person name="Pilsyk S."/>
            <person name="Malc E."/>
            <person name="Mieczkowski P."/>
            <person name="Kruszewska J.S."/>
            <person name="Biernat P."/>
            <person name="Pawlowska J."/>
        </authorList>
    </citation>
    <scope>NUCLEOTIDE SEQUENCE</scope>
    <source>
        <strain evidence="2">WA0000017839</strain>
    </source>
</reference>
<organism evidence="2 3">
    <name type="scientific">Mucor saturninus</name>
    <dbReference type="NCBI Taxonomy" id="64648"/>
    <lineage>
        <taxon>Eukaryota</taxon>
        <taxon>Fungi</taxon>
        <taxon>Fungi incertae sedis</taxon>
        <taxon>Mucoromycota</taxon>
        <taxon>Mucoromycotina</taxon>
        <taxon>Mucoromycetes</taxon>
        <taxon>Mucorales</taxon>
        <taxon>Mucorineae</taxon>
        <taxon>Mucoraceae</taxon>
        <taxon>Mucor</taxon>
    </lineage>
</organism>
<feature type="compositionally biased region" description="Acidic residues" evidence="1">
    <location>
        <begin position="192"/>
        <end position="205"/>
    </location>
</feature>
<proteinExistence type="predicted"/>